<evidence type="ECO:0000259" key="4">
    <source>
        <dbReference type="SMART" id="SM00470"/>
    </source>
</evidence>
<dbReference type="PANTHER" id="PTHR33375:SF1">
    <property type="entry name" value="CHROMOSOME-PARTITIONING PROTEIN PARB-RELATED"/>
    <property type="match status" value="1"/>
</dbReference>
<dbReference type="GO" id="GO:0005694">
    <property type="term" value="C:chromosome"/>
    <property type="evidence" value="ECO:0007669"/>
    <property type="project" value="TreeGrafter"/>
</dbReference>
<dbReference type="InterPro" id="IPR003115">
    <property type="entry name" value="ParB_N"/>
</dbReference>
<protein>
    <submittedName>
        <fullName evidence="5">DNA-binding protein</fullName>
    </submittedName>
</protein>
<dbReference type="NCBIfam" id="TIGR00180">
    <property type="entry name" value="parB_part"/>
    <property type="match status" value="1"/>
</dbReference>
<keyword evidence="2 5" id="KW-0238">DNA-binding</keyword>
<dbReference type="Gene3D" id="3.90.1530.30">
    <property type="match status" value="1"/>
</dbReference>
<dbReference type="AlphaFoldDB" id="A0A2M6K946"/>
<evidence type="ECO:0000313" key="5">
    <source>
        <dbReference type="EMBL" id="PIR13304.1"/>
    </source>
</evidence>
<dbReference type="Proteomes" id="UP000230869">
    <property type="component" value="Unassembled WGS sequence"/>
</dbReference>
<dbReference type="GO" id="GO:0003677">
    <property type="term" value="F:DNA binding"/>
    <property type="evidence" value="ECO:0007669"/>
    <property type="project" value="UniProtKB-KW"/>
</dbReference>
<dbReference type="SMART" id="SM00470">
    <property type="entry name" value="ParB"/>
    <property type="match status" value="1"/>
</dbReference>
<organism evidence="5 6">
    <name type="scientific">Candidatus Falkowbacteria bacterium CG11_big_fil_rev_8_21_14_0_20_39_10</name>
    <dbReference type="NCBI Taxonomy" id="1974570"/>
    <lineage>
        <taxon>Bacteria</taxon>
        <taxon>Candidatus Falkowiibacteriota</taxon>
    </lineage>
</organism>
<dbReference type="InterPro" id="IPR050336">
    <property type="entry name" value="Chromosome_partition/occlusion"/>
</dbReference>
<reference evidence="5 6" key="1">
    <citation type="submission" date="2017-09" db="EMBL/GenBank/DDBJ databases">
        <title>Depth-based differentiation of microbial function through sediment-hosted aquifers and enrichment of novel symbionts in the deep terrestrial subsurface.</title>
        <authorList>
            <person name="Probst A.J."/>
            <person name="Ladd B."/>
            <person name="Jarett J.K."/>
            <person name="Geller-Mcgrath D.E."/>
            <person name="Sieber C.M."/>
            <person name="Emerson J.B."/>
            <person name="Anantharaman K."/>
            <person name="Thomas B.C."/>
            <person name="Malmstrom R."/>
            <person name="Stieglmeier M."/>
            <person name="Klingl A."/>
            <person name="Woyke T."/>
            <person name="Ryan C.M."/>
            <person name="Banfield J.F."/>
        </authorList>
    </citation>
    <scope>NUCLEOTIDE SEQUENCE [LARGE SCALE GENOMIC DNA]</scope>
    <source>
        <strain evidence="5">CG11_big_fil_rev_8_21_14_0_20_39_10</strain>
    </source>
</reference>
<proteinExistence type="inferred from homology"/>
<dbReference type="EMBL" id="PCWW01000045">
    <property type="protein sequence ID" value="PIR13304.1"/>
    <property type="molecule type" value="Genomic_DNA"/>
</dbReference>
<gene>
    <name evidence="5" type="ORF">COV49_02675</name>
</gene>
<dbReference type="PANTHER" id="PTHR33375">
    <property type="entry name" value="CHROMOSOME-PARTITIONING PROTEIN PARB-RELATED"/>
    <property type="match status" value="1"/>
</dbReference>
<dbReference type="SUPFAM" id="SSF110849">
    <property type="entry name" value="ParB/Sulfiredoxin"/>
    <property type="match status" value="1"/>
</dbReference>
<name>A0A2M6K946_9BACT</name>
<dbReference type="GO" id="GO:0045881">
    <property type="term" value="P:positive regulation of sporulation resulting in formation of a cellular spore"/>
    <property type="evidence" value="ECO:0007669"/>
    <property type="project" value="TreeGrafter"/>
</dbReference>
<evidence type="ECO:0000256" key="1">
    <source>
        <dbReference type="ARBA" id="ARBA00006295"/>
    </source>
</evidence>
<evidence type="ECO:0000313" key="6">
    <source>
        <dbReference type="Proteomes" id="UP000230869"/>
    </source>
</evidence>
<sequence>MSNGLGRGLDSLIPNKKQSGSAKGEIVFGALDADKDKVWRIPPDKIKANPSQPRQDFSGVSLDELAESIKEHGIIQPLVVTRSGDGYELIAGERRLRAAITA</sequence>
<dbReference type="Pfam" id="PF02195">
    <property type="entry name" value="ParB_N"/>
    <property type="match status" value="1"/>
</dbReference>
<dbReference type="InterPro" id="IPR004437">
    <property type="entry name" value="ParB/RepB/Spo0J"/>
</dbReference>
<feature type="region of interest" description="Disordered" evidence="3">
    <location>
        <begin position="1"/>
        <end position="20"/>
    </location>
</feature>
<evidence type="ECO:0000256" key="3">
    <source>
        <dbReference type="SAM" id="MobiDB-lite"/>
    </source>
</evidence>
<dbReference type="InterPro" id="IPR036086">
    <property type="entry name" value="ParB/Sulfiredoxin_sf"/>
</dbReference>
<dbReference type="FunFam" id="3.90.1530.30:FF:000001">
    <property type="entry name" value="Chromosome partitioning protein ParB"/>
    <property type="match status" value="1"/>
</dbReference>
<feature type="non-terminal residue" evidence="5">
    <location>
        <position position="102"/>
    </location>
</feature>
<dbReference type="GO" id="GO:0007059">
    <property type="term" value="P:chromosome segregation"/>
    <property type="evidence" value="ECO:0007669"/>
    <property type="project" value="TreeGrafter"/>
</dbReference>
<comment type="caution">
    <text evidence="5">The sequence shown here is derived from an EMBL/GenBank/DDBJ whole genome shotgun (WGS) entry which is preliminary data.</text>
</comment>
<feature type="domain" description="ParB-like N-terminal" evidence="4">
    <location>
        <begin position="39"/>
        <end position="102"/>
    </location>
</feature>
<evidence type="ECO:0000256" key="2">
    <source>
        <dbReference type="ARBA" id="ARBA00023125"/>
    </source>
</evidence>
<accession>A0A2M6K946</accession>
<comment type="similarity">
    <text evidence="1">Belongs to the ParB family.</text>
</comment>